<dbReference type="KEGG" id="tsu:Tresu_2648"/>
<dbReference type="eggNOG" id="ENOG5030V37">
    <property type="taxonomic scope" value="Bacteria"/>
</dbReference>
<protein>
    <recommendedName>
        <fullName evidence="3">DUF2997 domain-containing protein</fullName>
    </recommendedName>
</protein>
<proteinExistence type="predicted"/>
<gene>
    <name evidence="1" type="ordered locus">Tresu_2648</name>
</gene>
<dbReference type="GeneID" id="302999743"/>
<dbReference type="InterPro" id="IPR021375">
    <property type="entry name" value="DUF2997"/>
</dbReference>
<dbReference type="HOGENOM" id="CLU_180396_2_0_12"/>
<dbReference type="AlphaFoldDB" id="F2NYK9"/>
<evidence type="ECO:0008006" key="3">
    <source>
        <dbReference type="Google" id="ProtNLM"/>
    </source>
</evidence>
<dbReference type="Proteomes" id="UP000006852">
    <property type="component" value="Plasmid pTRESU01"/>
</dbReference>
<dbReference type="Pfam" id="PF11211">
    <property type="entry name" value="DUF2997"/>
    <property type="match status" value="1"/>
</dbReference>
<geneLocation type="plasmid" evidence="1 2">
    <name>pTRESU01</name>
</geneLocation>
<organism evidence="1 2">
    <name type="scientific">Treponema succinifaciens (strain ATCC 33096 / DSM 2489 / 6091)</name>
    <dbReference type="NCBI Taxonomy" id="869209"/>
    <lineage>
        <taxon>Bacteria</taxon>
        <taxon>Pseudomonadati</taxon>
        <taxon>Spirochaetota</taxon>
        <taxon>Spirochaetia</taxon>
        <taxon>Spirochaetales</taxon>
        <taxon>Treponemataceae</taxon>
        <taxon>Treponema</taxon>
    </lineage>
</organism>
<keyword evidence="2" id="KW-1185">Reference proteome</keyword>
<evidence type="ECO:0000313" key="1">
    <source>
        <dbReference type="EMBL" id="AEB15508.1"/>
    </source>
</evidence>
<name>F2NYK9_TRES6</name>
<sequence>MSKKEELEISISNTGEVTINVIGAKGKSCIDMTKDLEESLGIIKSFEKKSEFYQQEENNTSVYTGGAY</sequence>
<evidence type="ECO:0000313" key="2">
    <source>
        <dbReference type="Proteomes" id="UP000006852"/>
    </source>
</evidence>
<dbReference type="RefSeq" id="WP_013702756.1">
    <property type="nucleotide sequence ID" value="NC_015386.1"/>
</dbReference>
<reference evidence="2" key="1">
    <citation type="submission" date="2011-04" db="EMBL/GenBank/DDBJ databases">
        <title>The complete genome of plasmid of Treponema succinifaciens DSM 2489.</title>
        <authorList>
            <person name="Lucas S."/>
            <person name="Copeland A."/>
            <person name="Lapidus A."/>
            <person name="Bruce D."/>
            <person name="Goodwin L."/>
            <person name="Pitluck S."/>
            <person name="Peters L."/>
            <person name="Kyrpides N."/>
            <person name="Mavromatis K."/>
            <person name="Ivanova N."/>
            <person name="Ovchinnikova G."/>
            <person name="Teshima H."/>
            <person name="Detter J.C."/>
            <person name="Tapia R."/>
            <person name="Han C."/>
            <person name="Land M."/>
            <person name="Hauser L."/>
            <person name="Markowitz V."/>
            <person name="Cheng J.-F."/>
            <person name="Hugenholtz P."/>
            <person name="Woyke T."/>
            <person name="Wu D."/>
            <person name="Gronow S."/>
            <person name="Wellnitz S."/>
            <person name="Brambilla E."/>
            <person name="Klenk H.-P."/>
            <person name="Eisen J.A."/>
        </authorList>
    </citation>
    <scope>NUCLEOTIDE SEQUENCE [LARGE SCALE GENOMIC DNA]</scope>
    <source>
        <strain evidence="2">ATCC 33096 / DSM 2489 / 6091</strain>
        <plasmid evidence="2">Plasmid pTRESU01</plasmid>
    </source>
</reference>
<keyword evidence="1" id="KW-0614">Plasmid</keyword>
<accession>F2NYK9</accession>
<dbReference type="EMBL" id="CP002632">
    <property type="protein sequence ID" value="AEB15508.1"/>
    <property type="molecule type" value="Genomic_DNA"/>
</dbReference>
<dbReference type="OrthoDB" id="371304at2"/>